<evidence type="ECO:0000313" key="4">
    <source>
        <dbReference type="Proteomes" id="UP000008553"/>
    </source>
</evidence>
<dbReference type="Proteomes" id="UP000008553">
    <property type="component" value="Unassembled WGS sequence"/>
</dbReference>
<name>Q7RGY7_PLAYO</name>
<dbReference type="PaxDb" id="73239-Q7RGY7"/>
<sequence>MLSDRVCGEFESIWRFFSDDLTESREYDFKSSMLKNYCPKPGNCNNDIDKINAGCLWLFNKFYGNNSNFSIYANGNMNIVVYFMTWLSYKLNQKPQSGVNKFNDFYSKHMKNVKEYTNNINDVTGYTSYIDLINKKENLMDIDIELMSKFYDLFKNLCKMYNDFSKKSNNSKKYIEYAKEFADEYKKLFNDNDNNIKGSSYDQILTTLSNDYNYFRNSYVSSNIGNTLPELITEKTTQVSVSNPIEGQDVSLSEIPELKSETDVSSSKDKVSDSDSGSPSSSILNKLISIPFIFVATLILLGIAYKFLCCGSHIGLGLNIILHLVLYNLKIN</sequence>
<dbReference type="AlphaFoldDB" id="Q7RGY7"/>
<dbReference type="Pfam" id="PF06022">
    <property type="entry name" value="Cir_Bir_Yir"/>
    <property type="match status" value="1"/>
</dbReference>
<protein>
    <submittedName>
        <fullName evidence="3">Bir1 protein</fullName>
    </submittedName>
</protein>
<evidence type="ECO:0000256" key="2">
    <source>
        <dbReference type="SAM" id="Phobius"/>
    </source>
</evidence>
<keyword evidence="4" id="KW-1185">Reference proteome</keyword>
<keyword evidence="2" id="KW-0472">Membrane</keyword>
<feature type="compositionally biased region" description="Basic and acidic residues" evidence="1">
    <location>
        <begin position="259"/>
        <end position="273"/>
    </location>
</feature>
<accession>Q7RGY7</accession>
<keyword evidence="2" id="KW-1133">Transmembrane helix</keyword>
<dbReference type="InterPro" id="IPR006477">
    <property type="entry name" value="Yir_bir_cir"/>
</dbReference>
<comment type="caution">
    <text evidence="3">The sequence shown here is derived from an EMBL/GenBank/DDBJ whole genome shotgun (WGS) entry which is preliminary data.</text>
</comment>
<proteinExistence type="predicted"/>
<reference evidence="3 4" key="1">
    <citation type="journal article" date="2002" name="Nature">
        <title>Genome sequence and comparative analysis of the model rodent malaria parasite Plasmodium yoelii yoelii.</title>
        <authorList>
            <person name="Carlton J.M."/>
            <person name="Angiuoli S.V."/>
            <person name="Suh B.B."/>
            <person name="Kooij T.W."/>
            <person name="Pertea M."/>
            <person name="Silva J.C."/>
            <person name="Ermolaeva M.D."/>
            <person name="Allen J.E."/>
            <person name="Selengut J.D."/>
            <person name="Koo H.L."/>
            <person name="Peterson J.D."/>
            <person name="Pop M."/>
            <person name="Kosack D.S."/>
            <person name="Shumway M.F."/>
            <person name="Bidwell S.L."/>
            <person name="Shallom S.J."/>
            <person name="van Aken S.E."/>
            <person name="Riedmuller S.B."/>
            <person name="Feldblyum T.V."/>
            <person name="Cho J.K."/>
            <person name="Quackenbush J."/>
            <person name="Sedegah M."/>
            <person name="Shoaibi A."/>
            <person name="Cummings L.M."/>
            <person name="Florens L."/>
            <person name="Yates J.R."/>
            <person name="Raine J.D."/>
            <person name="Sinden R.E."/>
            <person name="Harris M.A."/>
            <person name="Cunningham D.A."/>
            <person name="Preiser P.R."/>
            <person name="Bergman L.W."/>
            <person name="Vaidya A.B."/>
            <person name="van Lin L.H."/>
            <person name="Janse C.J."/>
            <person name="Waters A.P."/>
            <person name="Smith H.O."/>
            <person name="White O.R."/>
            <person name="Salzberg S.L."/>
            <person name="Venter J.C."/>
            <person name="Fraser C.M."/>
            <person name="Hoffman S.L."/>
            <person name="Gardner M.J."/>
            <person name="Carucci D.J."/>
        </authorList>
    </citation>
    <scope>NUCLEOTIDE SEQUENCE [LARGE SCALE GENOMIC DNA]</scope>
    <source>
        <strain evidence="3 4">17XNL</strain>
    </source>
</reference>
<dbReference type="InParanoid" id="Q7RGY7"/>
<feature type="region of interest" description="Disordered" evidence="1">
    <location>
        <begin position="259"/>
        <end position="281"/>
    </location>
</feature>
<keyword evidence="2" id="KW-0812">Transmembrane</keyword>
<evidence type="ECO:0000256" key="1">
    <source>
        <dbReference type="SAM" id="MobiDB-lite"/>
    </source>
</evidence>
<organism evidence="3 4">
    <name type="scientific">Plasmodium yoelii yoelii</name>
    <dbReference type="NCBI Taxonomy" id="73239"/>
    <lineage>
        <taxon>Eukaryota</taxon>
        <taxon>Sar</taxon>
        <taxon>Alveolata</taxon>
        <taxon>Apicomplexa</taxon>
        <taxon>Aconoidasida</taxon>
        <taxon>Haemosporida</taxon>
        <taxon>Plasmodiidae</taxon>
        <taxon>Plasmodium</taxon>
        <taxon>Plasmodium (Vinckeia)</taxon>
    </lineage>
</organism>
<gene>
    <name evidence="3" type="ORF">PY04209</name>
</gene>
<dbReference type="EMBL" id="AABL01001257">
    <property type="protein sequence ID" value="EAA16033.1"/>
    <property type="molecule type" value="Genomic_DNA"/>
</dbReference>
<evidence type="ECO:0000313" key="3">
    <source>
        <dbReference type="EMBL" id="EAA16033.1"/>
    </source>
</evidence>
<dbReference type="NCBIfam" id="TIGR01590">
    <property type="entry name" value="yir-bir-cir_Pla"/>
    <property type="match status" value="1"/>
</dbReference>
<feature type="transmembrane region" description="Helical" evidence="2">
    <location>
        <begin position="287"/>
        <end position="305"/>
    </location>
</feature>